<dbReference type="FunFam" id="1.10.10.10:FF:000214">
    <property type="entry name" value="Methylated-DNA--protein-cysteine methyltransferase"/>
    <property type="match status" value="1"/>
</dbReference>
<dbReference type="InterPro" id="IPR018060">
    <property type="entry name" value="HTH_AraC"/>
</dbReference>
<evidence type="ECO:0000256" key="6">
    <source>
        <dbReference type="ARBA" id="ARBA00022763"/>
    </source>
</evidence>
<comment type="catalytic activity">
    <reaction evidence="1">
        <text>a 4-O-methyl-thymidine in DNA + L-cysteinyl-[protein] = a thymidine in DNA + S-methyl-L-cysteinyl-[protein]</text>
        <dbReference type="Rhea" id="RHEA:53428"/>
        <dbReference type="Rhea" id="RHEA-COMP:10131"/>
        <dbReference type="Rhea" id="RHEA-COMP:10132"/>
        <dbReference type="Rhea" id="RHEA-COMP:13555"/>
        <dbReference type="Rhea" id="RHEA-COMP:13556"/>
        <dbReference type="ChEBI" id="CHEBI:29950"/>
        <dbReference type="ChEBI" id="CHEBI:82612"/>
        <dbReference type="ChEBI" id="CHEBI:137386"/>
        <dbReference type="ChEBI" id="CHEBI:137387"/>
        <dbReference type="EC" id="2.1.1.63"/>
    </reaction>
</comment>
<protein>
    <recommendedName>
        <fullName evidence="3">methylated-DNA--[protein]-cysteine S-methyltransferase</fullName>
        <ecNumber evidence="3">2.1.1.63</ecNumber>
    </recommendedName>
</protein>
<comment type="similarity">
    <text evidence="2">Belongs to the MGMT family.</text>
</comment>
<dbReference type="GO" id="GO:0006281">
    <property type="term" value="P:DNA repair"/>
    <property type="evidence" value="ECO:0007669"/>
    <property type="project" value="UniProtKB-KW"/>
</dbReference>
<feature type="binding site" evidence="13">
    <location>
        <position position="35"/>
    </location>
    <ligand>
        <name>Zn(2+)</name>
        <dbReference type="ChEBI" id="CHEBI:29105"/>
    </ligand>
</feature>
<dbReference type="InterPro" id="IPR001497">
    <property type="entry name" value="MethylDNA_cys_MeTrfase_AS"/>
</dbReference>
<dbReference type="Pfam" id="PF02805">
    <property type="entry name" value="Ada_Zn_binding"/>
    <property type="match status" value="1"/>
</dbReference>
<evidence type="ECO:0000256" key="12">
    <source>
        <dbReference type="PIRSR" id="PIRSR000409-1"/>
    </source>
</evidence>
<feature type="binding site" evidence="13">
    <location>
        <position position="69"/>
    </location>
    <ligand>
        <name>Zn(2+)</name>
        <dbReference type="ChEBI" id="CHEBI:29105"/>
    </ligand>
</feature>
<dbReference type="NCBIfam" id="TIGR00589">
    <property type="entry name" value="ogt"/>
    <property type="match status" value="1"/>
</dbReference>
<feature type="binding site" evidence="13">
    <location>
        <position position="66"/>
    </location>
    <ligand>
        <name>Zn(2+)</name>
        <dbReference type="ChEBI" id="CHEBI:29105"/>
    </ligand>
</feature>
<evidence type="ECO:0000256" key="3">
    <source>
        <dbReference type="ARBA" id="ARBA00011918"/>
    </source>
</evidence>
<evidence type="ECO:0000256" key="1">
    <source>
        <dbReference type="ARBA" id="ARBA00001286"/>
    </source>
</evidence>
<evidence type="ECO:0000313" key="15">
    <source>
        <dbReference type="EMBL" id="ODJ88549.1"/>
    </source>
</evidence>
<dbReference type="InterPro" id="IPR036388">
    <property type="entry name" value="WH-like_DNA-bd_sf"/>
</dbReference>
<keyword evidence="16" id="KW-1185">Reference proteome</keyword>
<proteinExistence type="inferred from homology"/>
<organism evidence="15 16">
    <name type="scientific">Candidatus Thiodiazotropha endolucinida</name>
    <dbReference type="NCBI Taxonomy" id="1655433"/>
    <lineage>
        <taxon>Bacteria</taxon>
        <taxon>Pseudomonadati</taxon>
        <taxon>Pseudomonadota</taxon>
        <taxon>Gammaproteobacteria</taxon>
        <taxon>Chromatiales</taxon>
        <taxon>Sedimenticolaceae</taxon>
        <taxon>Candidatus Thiodiazotropha</taxon>
    </lineage>
</organism>
<keyword evidence="6" id="KW-0227">DNA damage</keyword>
<dbReference type="Pfam" id="PF01035">
    <property type="entry name" value="DNA_binding_1"/>
    <property type="match status" value="1"/>
</dbReference>
<dbReference type="GO" id="GO:0008270">
    <property type="term" value="F:zinc ion binding"/>
    <property type="evidence" value="ECO:0007669"/>
    <property type="project" value="InterPro"/>
</dbReference>
<dbReference type="CDD" id="cd06445">
    <property type="entry name" value="ATase"/>
    <property type="match status" value="1"/>
</dbReference>
<evidence type="ECO:0000256" key="11">
    <source>
        <dbReference type="ARBA" id="ARBA00049348"/>
    </source>
</evidence>
<evidence type="ECO:0000313" key="16">
    <source>
        <dbReference type="Proteomes" id="UP000094769"/>
    </source>
</evidence>
<dbReference type="Pfam" id="PF12833">
    <property type="entry name" value="HTH_18"/>
    <property type="match status" value="1"/>
</dbReference>
<evidence type="ECO:0000256" key="13">
    <source>
        <dbReference type="PIRSR" id="PIRSR000409-3"/>
    </source>
</evidence>
<dbReference type="OrthoDB" id="9811249at2"/>
<dbReference type="PIRSF" id="PIRSF000409">
    <property type="entry name" value="Ada"/>
    <property type="match status" value="1"/>
</dbReference>
<dbReference type="InterPro" id="IPR004026">
    <property type="entry name" value="Ada_DNA_repair_Zn-bd"/>
</dbReference>
<keyword evidence="13" id="KW-0479">Metal-binding</keyword>
<dbReference type="Gene3D" id="1.10.10.10">
    <property type="entry name" value="Winged helix-like DNA-binding domain superfamily/Winged helix DNA-binding domain"/>
    <property type="match status" value="1"/>
</dbReference>
<dbReference type="InterPro" id="IPR014048">
    <property type="entry name" value="MethylDNA_cys_MeTrfase_DNA-bd"/>
</dbReference>
<dbReference type="SUPFAM" id="SSF57884">
    <property type="entry name" value="Ada DNA repair protein, N-terminal domain (N-Ada 10)"/>
    <property type="match status" value="1"/>
</dbReference>
<keyword evidence="13" id="KW-0862">Zinc</keyword>
<sequence length="360" mass="39948">MTLPVKTVMHRAVAQRDKYYDGRFLYGVITTGVFCKPSCTSRRARAENIRFFADAVSAMNAGFRPCRRCRPTDSVNSMKWLCDIARFIEKHAHERLTLNGLANHVGLSPSHLQRRFKAAFGISPKAYQDAVRVRHLKRSLKQGKDVTSAIYSAGFGSVSRVYGEASHQFGMTPKAYRSGGTGETVYYACRDTAIGPMLMAATHRGVCFVEFGEDERTLMDQLSEEFPCAKIAASPAEDAPELDLWIEALDAHISVGAPRPDLPLDLRGTAFQVKVWRFLCSIHAGEVMTYTDVAVKIDKPKAARSVGSACTANRIGVLIPCHRVLRGDGKLGGYRWGVDRKRALLDLERSRIDENKSSDI</sequence>
<dbReference type="Gene3D" id="3.30.160.70">
    <property type="entry name" value="Methylated DNA-protein cysteine methyltransferase domain"/>
    <property type="match status" value="1"/>
</dbReference>
<keyword evidence="5" id="KW-0808">Transferase</keyword>
<dbReference type="GO" id="GO:0043565">
    <property type="term" value="F:sequence-specific DNA binding"/>
    <property type="evidence" value="ECO:0007669"/>
    <property type="project" value="InterPro"/>
</dbReference>
<dbReference type="InterPro" id="IPR036631">
    <property type="entry name" value="MGMT_N_sf"/>
</dbReference>
<dbReference type="Gene3D" id="1.10.10.60">
    <property type="entry name" value="Homeodomain-like"/>
    <property type="match status" value="1"/>
</dbReference>
<dbReference type="PROSITE" id="PS00374">
    <property type="entry name" value="MGMT"/>
    <property type="match status" value="1"/>
</dbReference>
<reference evidence="15 16" key="1">
    <citation type="submission" date="2016-06" db="EMBL/GenBank/DDBJ databases">
        <title>Genome sequence of endosymbiont of Candidatus Endolucinida thiodiazotropha.</title>
        <authorList>
            <person name="Poehlein A."/>
            <person name="Koenig S."/>
            <person name="Heiden S.E."/>
            <person name="Thuermer A."/>
            <person name="Voget S."/>
            <person name="Daniel R."/>
            <person name="Markert S."/>
            <person name="Gros O."/>
            <person name="Schweder T."/>
        </authorList>
    </citation>
    <scope>NUCLEOTIDE SEQUENCE [LARGE SCALE GENOMIC DNA]</scope>
    <source>
        <strain evidence="15 16">COS</strain>
    </source>
</reference>
<dbReference type="NCBIfam" id="NF011964">
    <property type="entry name" value="PRK15435.1"/>
    <property type="match status" value="1"/>
</dbReference>
<keyword evidence="4" id="KW-0489">Methyltransferase</keyword>
<dbReference type="SMART" id="SM00342">
    <property type="entry name" value="HTH_ARAC"/>
    <property type="match status" value="1"/>
</dbReference>
<feature type="active site" description="Nucleophile; methyl group acceptor from either O6-methylguanine or O4-methylthymine" evidence="12">
    <location>
        <position position="321"/>
    </location>
</feature>
<dbReference type="AlphaFoldDB" id="A0A7Z0VNW3"/>
<accession>A0A7Z0VNW3</accession>
<dbReference type="SUPFAM" id="SSF53155">
    <property type="entry name" value="Methylated DNA-protein cysteine methyltransferase domain"/>
    <property type="match status" value="1"/>
</dbReference>
<comment type="catalytic activity">
    <reaction evidence="11">
        <text>a 6-O-methyl-2'-deoxyguanosine in DNA + L-cysteinyl-[protein] = S-methyl-L-cysteinyl-[protein] + a 2'-deoxyguanosine in DNA</text>
        <dbReference type="Rhea" id="RHEA:24000"/>
        <dbReference type="Rhea" id="RHEA-COMP:10131"/>
        <dbReference type="Rhea" id="RHEA-COMP:10132"/>
        <dbReference type="Rhea" id="RHEA-COMP:11367"/>
        <dbReference type="Rhea" id="RHEA-COMP:11368"/>
        <dbReference type="ChEBI" id="CHEBI:29950"/>
        <dbReference type="ChEBI" id="CHEBI:82612"/>
        <dbReference type="ChEBI" id="CHEBI:85445"/>
        <dbReference type="ChEBI" id="CHEBI:85448"/>
        <dbReference type="EC" id="2.1.1.63"/>
    </reaction>
</comment>
<dbReference type="PROSITE" id="PS01124">
    <property type="entry name" value="HTH_ARAC_FAMILY_2"/>
    <property type="match status" value="1"/>
</dbReference>
<evidence type="ECO:0000256" key="5">
    <source>
        <dbReference type="ARBA" id="ARBA00022679"/>
    </source>
</evidence>
<evidence type="ECO:0000256" key="9">
    <source>
        <dbReference type="ARBA" id="ARBA00023163"/>
    </source>
</evidence>
<feature type="binding site" evidence="13">
    <location>
        <position position="39"/>
    </location>
    <ligand>
        <name>Zn(2+)</name>
        <dbReference type="ChEBI" id="CHEBI:29105"/>
    </ligand>
</feature>
<comment type="caution">
    <text evidence="15">The sequence shown here is derived from an EMBL/GenBank/DDBJ whole genome shotgun (WGS) entry which is preliminary data.</text>
</comment>
<dbReference type="Gene3D" id="3.40.10.10">
    <property type="entry name" value="DNA Methylphosphotriester Repair Domain"/>
    <property type="match status" value="1"/>
</dbReference>
<gene>
    <name evidence="15" type="primary">ada</name>
    <name evidence="15" type="ORF">CODIS_10950</name>
</gene>
<dbReference type="GO" id="GO:0032259">
    <property type="term" value="P:methylation"/>
    <property type="evidence" value="ECO:0007669"/>
    <property type="project" value="UniProtKB-KW"/>
</dbReference>
<dbReference type="SUPFAM" id="SSF46689">
    <property type="entry name" value="Homeodomain-like"/>
    <property type="match status" value="1"/>
</dbReference>
<keyword evidence="9" id="KW-0804">Transcription</keyword>
<dbReference type="InterPro" id="IPR016221">
    <property type="entry name" value="Bifunct_regulatory_prot_Ada"/>
</dbReference>
<evidence type="ECO:0000256" key="7">
    <source>
        <dbReference type="ARBA" id="ARBA00023015"/>
    </source>
</evidence>
<name>A0A7Z0VNW3_9GAMM</name>
<dbReference type="RefSeq" id="WP_069121864.1">
    <property type="nucleotide sequence ID" value="NZ_MARB01000005.1"/>
</dbReference>
<dbReference type="GO" id="GO:0003908">
    <property type="term" value="F:methylated-DNA-[protein]-cysteine S-methyltransferase activity"/>
    <property type="evidence" value="ECO:0007669"/>
    <property type="project" value="UniProtKB-EC"/>
</dbReference>
<dbReference type="EC" id="2.1.1.63" evidence="3"/>
<keyword evidence="7" id="KW-0805">Transcription regulation</keyword>
<dbReference type="InterPro" id="IPR036217">
    <property type="entry name" value="MethylDNA_cys_MeTrfase_DNAb"/>
</dbReference>
<evidence type="ECO:0000256" key="2">
    <source>
        <dbReference type="ARBA" id="ARBA00008711"/>
    </source>
</evidence>
<feature type="active site" description="Nucleophile; methyl group acceptor from methylphosphotriester" evidence="12">
    <location>
        <position position="35"/>
    </location>
</feature>
<dbReference type="PANTHER" id="PTHR10815:SF5">
    <property type="entry name" value="METHYLATED-DNA--PROTEIN-CYSTEINE METHYLTRANSFERASE"/>
    <property type="match status" value="1"/>
</dbReference>
<evidence type="ECO:0000256" key="10">
    <source>
        <dbReference type="ARBA" id="ARBA00023204"/>
    </source>
</evidence>
<dbReference type="InterPro" id="IPR035451">
    <property type="entry name" value="Ada-like_dom_sf"/>
</dbReference>
<dbReference type="InterPro" id="IPR009057">
    <property type="entry name" value="Homeodomain-like_sf"/>
</dbReference>
<feature type="domain" description="HTH araC/xylS-type" evidence="14">
    <location>
        <begin position="82"/>
        <end position="179"/>
    </location>
</feature>
<evidence type="ECO:0000259" key="14">
    <source>
        <dbReference type="PROSITE" id="PS01124"/>
    </source>
</evidence>
<keyword evidence="10" id="KW-0234">DNA repair</keyword>
<evidence type="ECO:0000256" key="8">
    <source>
        <dbReference type="ARBA" id="ARBA00023159"/>
    </source>
</evidence>
<dbReference type="PANTHER" id="PTHR10815">
    <property type="entry name" value="METHYLATED-DNA--PROTEIN-CYSTEINE METHYLTRANSFERASE"/>
    <property type="match status" value="1"/>
</dbReference>
<dbReference type="Proteomes" id="UP000094769">
    <property type="component" value="Unassembled WGS sequence"/>
</dbReference>
<dbReference type="GO" id="GO:0003700">
    <property type="term" value="F:DNA-binding transcription factor activity"/>
    <property type="evidence" value="ECO:0007669"/>
    <property type="project" value="InterPro"/>
</dbReference>
<comment type="cofactor">
    <cofactor evidence="13">
        <name>Zn(2+)</name>
        <dbReference type="ChEBI" id="CHEBI:29105"/>
    </cofactor>
    <text evidence="13">Binds 1 zinc ion per subunit.</text>
</comment>
<evidence type="ECO:0000256" key="4">
    <source>
        <dbReference type="ARBA" id="ARBA00022603"/>
    </source>
</evidence>
<keyword evidence="8" id="KW-0010">Activator</keyword>
<dbReference type="SUPFAM" id="SSF46767">
    <property type="entry name" value="Methylated DNA-protein cysteine methyltransferase, C-terminal domain"/>
    <property type="match status" value="1"/>
</dbReference>
<dbReference type="EMBL" id="MARB01000005">
    <property type="protein sequence ID" value="ODJ88549.1"/>
    <property type="molecule type" value="Genomic_DNA"/>
</dbReference>